<evidence type="ECO:0000256" key="1">
    <source>
        <dbReference type="ARBA" id="ARBA00022737"/>
    </source>
</evidence>
<evidence type="ECO:0000256" key="3">
    <source>
        <dbReference type="PROSITE-ProRule" id="PRU00339"/>
    </source>
</evidence>
<dbReference type="InterPro" id="IPR011990">
    <property type="entry name" value="TPR-like_helical_dom_sf"/>
</dbReference>
<feature type="repeat" description="TPR" evidence="3">
    <location>
        <begin position="188"/>
        <end position="221"/>
    </location>
</feature>
<keyword evidence="5" id="KW-1185">Reference proteome</keyword>
<dbReference type="SMART" id="SM00028">
    <property type="entry name" value="TPR"/>
    <property type="match status" value="4"/>
</dbReference>
<dbReference type="AlphaFoldDB" id="A0A4S3PW90"/>
<sequence length="496" mass="58553">MEKQNVKDRQHATKIIPFIQTGEYYFKKGLKTYRQHDIYKSIKHFKRAIELEPNEPMFLCQLSVALTEIGDYVLSNQYLTKIIDEPKFDMPECYYFKANNYAHLGLFQEAAKHAEWYLEREPDGDFVEDAEDLLDLLRLEEDDDEVSANHQDELIVKQEHAREFLETGRLDEAVTLLKEIIREYPEFWSAYNNLALAYFYSGDVENASEILDEVLSKNPGNLHALCNSLVFLYYQRKNQQVKELTRRLSFIQPMLFEHRYKLGATFGLIGRHDLAYKWLRNLQRSGFEGDETFYYWLSYSAYFTKHFDVAKNAWKRVLEENPSKKGSAPWESDSTKPISDVLDRWLTGDFIEERLYGLFLASKTNSALARKDLKHIQFHATLEQEFANYVLAKKKKSEKIPSYIIDGYNIADTLFTQNKHDDSANEELYLTWLMIYDEAVKRQFNVSNWQAWAAATEYIWRNHVSRTITQQQVAEKYKISKATVMKYVKFVKELLH</sequence>
<evidence type="ECO:0000313" key="4">
    <source>
        <dbReference type="EMBL" id="THE14100.1"/>
    </source>
</evidence>
<organism evidence="4 5">
    <name type="scientific">Bacillus timonensis</name>
    <dbReference type="NCBI Taxonomy" id="1033734"/>
    <lineage>
        <taxon>Bacteria</taxon>
        <taxon>Bacillati</taxon>
        <taxon>Bacillota</taxon>
        <taxon>Bacilli</taxon>
        <taxon>Bacillales</taxon>
        <taxon>Bacillaceae</taxon>
        <taxon>Bacillus</taxon>
    </lineage>
</organism>
<accession>A0A4S3PW90</accession>
<dbReference type="PANTHER" id="PTHR44943:SF8">
    <property type="entry name" value="TPR REPEAT-CONTAINING PROTEIN MJ0263"/>
    <property type="match status" value="1"/>
</dbReference>
<dbReference type="SUPFAM" id="SSF48452">
    <property type="entry name" value="TPR-like"/>
    <property type="match status" value="1"/>
</dbReference>
<dbReference type="InterPro" id="IPR051685">
    <property type="entry name" value="Ycf3/AcsC/BcsC/TPR_MFPF"/>
</dbReference>
<keyword evidence="1" id="KW-0677">Repeat</keyword>
<comment type="caution">
    <text evidence="4">The sequence shown here is derived from an EMBL/GenBank/DDBJ whole genome shotgun (WGS) entry which is preliminary data.</text>
</comment>
<dbReference type="Gene3D" id="1.25.40.10">
    <property type="entry name" value="Tetratricopeptide repeat domain"/>
    <property type="match status" value="2"/>
</dbReference>
<evidence type="ECO:0000313" key="5">
    <source>
        <dbReference type="Proteomes" id="UP000306477"/>
    </source>
</evidence>
<dbReference type="Pfam" id="PF13432">
    <property type="entry name" value="TPR_16"/>
    <property type="match status" value="1"/>
</dbReference>
<dbReference type="RefSeq" id="WP_136378432.1">
    <property type="nucleotide sequence ID" value="NZ_SLUB01000005.1"/>
</dbReference>
<protein>
    <submittedName>
        <fullName evidence="4">Tetratricopeptide repeat protein</fullName>
    </submittedName>
</protein>
<evidence type="ECO:0000256" key="2">
    <source>
        <dbReference type="ARBA" id="ARBA00022803"/>
    </source>
</evidence>
<proteinExistence type="predicted"/>
<dbReference type="PANTHER" id="PTHR44943">
    <property type="entry name" value="CELLULOSE SYNTHASE OPERON PROTEIN C"/>
    <property type="match status" value="1"/>
</dbReference>
<keyword evidence="2 3" id="KW-0802">TPR repeat</keyword>
<dbReference type="STRING" id="1033734.GCA_000285535_01888"/>
<dbReference type="OrthoDB" id="600613at2"/>
<dbReference type="PROSITE" id="PS50005">
    <property type="entry name" value="TPR"/>
    <property type="match status" value="2"/>
</dbReference>
<dbReference type="EMBL" id="SLUB01000005">
    <property type="protein sequence ID" value="THE14100.1"/>
    <property type="molecule type" value="Genomic_DNA"/>
</dbReference>
<reference evidence="4 5" key="1">
    <citation type="journal article" date="2019" name="Indoor Air">
        <title>Impacts of indoor surface finishes on bacterial viability.</title>
        <authorList>
            <person name="Hu J."/>
            <person name="Maamar S.B."/>
            <person name="Glawe A.J."/>
            <person name="Gottel N."/>
            <person name="Gilbert J.A."/>
            <person name="Hartmann E.M."/>
        </authorList>
    </citation>
    <scope>NUCLEOTIDE SEQUENCE [LARGE SCALE GENOMIC DNA]</scope>
    <source>
        <strain evidence="4 5">AF060A6</strain>
    </source>
</reference>
<dbReference type="InterPro" id="IPR019734">
    <property type="entry name" value="TPR_rpt"/>
</dbReference>
<name>A0A4S3PW90_9BACI</name>
<gene>
    <name evidence="4" type="ORF">E1I69_04585</name>
</gene>
<feature type="repeat" description="TPR" evidence="3">
    <location>
        <begin position="22"/>
        <end position="55"/>
    </location>
</feature>
<dbReference type="Proteomes" id="UP000306477">
    <property type="component" value="Unassembled WGS sequence"/>
</dbReference>